<gene>
    <name evidence="2" type="ORF">HBR001_LOCUS8000</name>
</gene>
<keyword evidence="1" id="KW-0732">Signal</keyword>
<feature type="chain" id="PRO_5043650983" description="RxLR effector protein" evidence="1">
    <location>
        <begin position="23"/>
        <end position="155"/>
    </location>
</feature>
<evidence type="ECO:0008006" key="4">
    <source>
        <dbReference type="Google" id="ProtNLM"/>
    </source>
</evidence>
<dbReference type="Proteomes" id="UP001162031">
    <property type="component" value="Unassembled WGS sequence"/>
</dbReference>
<evidence type="ECO:0000313" key="3">
    <source>
        <dbReference type="Proteomes" id="UP001162031"/>
    </source>
</evidence>
<evidence type="ECO:0000256" key="1">
    <source>
        <dbReference type="SAM" id="SignalP"/>
    </source>
</evidence>
<comment type="caution">
    <text evidence="2">The sequence shown here is derived from an EMBL/GenBank/DDBJ whole genome shotgun (WGS) entry which is preliminary data.</text>
</comment>
<reference evidence="2" key="1">
    <citation type="submission" date="2022-12" db="EMBL/GenBank/DDBJ databases">
        <authorList>
            <person name="Webb A."/>
        </authorList>
    </citation>
    <scope>NUCLEOTIDE SEQUENCE</scope>
    <source>
        <strain evidence="2">Hp1</strain>
    </source>
</reference>
<sequence>MRPYAILSTALLCLSACGNASAATLDSEQLMTSDVTSPAVAERNLVATDERAEHRRLFSWPWEDDEVKNKNTDKKTGKADSVEDKPKHRLFWYRPTYSLWFNVSGYTRKQALAKIEGNKHRRWFRDSSNFVHKGYLQYLKEKCAEDENKFRPACM</sequence>
<organism evidence="2 3">
    <name type="scientific">Hyaloperonospora brassicae</name>
    <name type="common">Brassica downy mildew</name>
    <name type="synonym">Peronospora brassicae</name>
    <dbReference type="NCBI Taxonomy" id="162125"/>
    <lineage>
        <taxon>Eukaryota</taxon>
        <taxon>Sar</taxon>
        <taxon>Stramenopiles</taxon>
        <taxon>Oomycota</taxon>
        <taxon>Peronosporomycetes</taxon>
        <taxon>Peronosporales</taxon>
        <taxon>Peronosporaceae</taxon>
        <taxon>Hyaloperonospora</taxon>
    </lineage>
</organism>
<accession>A0AAV0USX0</accession>
<dbReference type="EMBL" id="CANTFL010001441">
    <property type="protein sequence ID" value="CAI5739964.1"/>
    <property type="molecule type" value="Genomic_DNA"/>
</dbReference>
<proteinExistence type="predicted"/>
<evidence type="ECO:0000313" key="2">
    <source>
        <dbReference type="EMBL" id="CAI5739964.1"/>
    </source>
</evidence>
<name>A0AAV0USX0_HYABA</name>
<dbReference type="AlphaFoldDB" id="A0AAV0USX0"/>
<protein>
    <recommendedName>
        <fullName evidence="4">RxLR effector protein</fullName>
    </recommendedName>
</protein>
<keyword evidence="3" id="KW-1185">Reference proteome</keyword>
<feature type="signal peptide" evidence="1">
    <location>
        <begin position="1"/>
        <end position="22"/>
    </location>
</feature>